<reference evidence="2 3" key="1">
    <citation type="submission" date="2020-05" db="EMBL/GenBank/DDBJ databases">
        <title>Complete genome sequence of Gemmatimonas greenlandica TET16.</title>
        <authorList>
            <person name="Zeng Y."/>
        </authorList>
    </citation>
    <scope>NUCLEOTIDE SEQUENCE [LARGE SCALE GENOMIC DNA]</scope>
    <source>
        <strain evidence="2 3">TET16</strain>
    </source>
</reference>
<gene>
    <name evidence="2" type="ORF">HKW67_00825</name>
</gene>
<keyword evidence="3" id="KW-1185">Reference proteome</keyword>
<feature type="region of interest" description="Disordered" evidence="1">
    <location>
        <begin position="1"/>
        <end position="31"/>
    </location>
</feature>
<evidence type="ECO:0000313" key="3">
    <source>
        <dbReference type="Proteomes" id="UP000500938"/>
    </source>
</evidence>
<dbReference type="EMBL" id="CP053085">
    <property type="protein sequence ID" value="QJR34157.1"/>
    <property type="molecule type" value="Genomic_DNA"/>
</dbReference>
<accession>A0A6M4IKV7</accession>
<organism evidence="2 3">
    <name type="scientific">Gemmatimonas groenlandica</name>
    <dbReference type="NCBI Taxonomy" id="2732249"/>
    <lineage>
        <taxon>Bacteria</taxon>
        <taxon>Pseudomonadati</taxon>
        <taxon>Gemmatimonadota</taxon>
        <taxon>Gemmatimonadia</taxon>
        <taxon>Gemmatimonadales</taxon>
        <taxon>Gemmatimonadaceae</taxon>
        <taxon>Gemmatimonas</taxon>
    </lineage>
</organism>
<protein>
    <submittedName>
        <fullName evidence="2">DUF3618 domain-containing protein</fullName>
    </submittedName>
</protein>
<dbReference type="Pfam" id="PF12277">
    <property type="entry name" value="DUF3618"/>
    <property type="match status" value="1"/>
</dbReference>
<dbReference type="Proteomes" id="UP000500938">
    <property type="component" value="Chromosome"/>
</dbReference>
<evidence type="ECO:0000313" key="2">
    <source>
        <dbReference type="EMBL" id="QJR34157.1"/>
    </source>
</evidence>
<name>A0A6M4IKV7_9BACT</name>
<proteinExistence type="predicted"/>
<dbReference type="KEGG" id="ggr:HKW67_00825"/>
<dbReference type="AlphaFoldDB" id="A0A6M4IKV7"/>
<evidence type="ECO:0000256" key="1">
    <source>
        <dbReference type="SAM" id="MobiDB-lite"/>
    </source>
</evidence>
<dbReference type="RefSeq" id="WP_171223583.1">
    <property type="nucleotide sequence ID" value="NZ_CP053085.1"/>
</dbReference>
<feature type="compositionally biased region" description="Polar residues" evidence="1">
    <location>
        <begin position="1"/>
        <end position="10"/>
    </location>
</feature>
<dbReference type="InterPro" id="IPR022062">
    <property type="entry name" value="DUF3618"/>
</dbReference>
<sequence length="211" mass="22544">MSPMQPTTDAVETELDTGRESNSHNSSDTDVMRAEIESTRMRMSDTLDEIGDRLNPQTIKENVKDSIREATIGRVSHMARNATESVQRGTSGITNAVRENPIPAAMIALGIGWMFFNSTSERTERGAQQVASGVKDKAGELTDSVKARARSIASSVSDTSRRGQGRIEEAYSANPLALGAVAIAAGLAVGLSAPVTDREFRIMGGESPTFV</sequence>